<dbReference type="InterPro" id="IPR032799">
    <property type="entry name" value="TAXi_C"/>
</dbReference>
<accession>A0A067KXG5</accession>
<organism evidence="5 6">
    <name type="scientific">Jatropha curcas</name>
    <name type="common">Barbados nut</name>
    <dbReference type="NCBI Taxonomy" id="180498"/>
    <lineage>
        <taxon>Eukaryota</taxon>
        <taxon>Viridiplantae</taxon>
        <taxon>Streptophyta</taxon>
        <taxon>Embryophyta</taxon>
        <taxon>Tracheophyta</taxon>
        <taxon>Spermatophyta</taxon>
        <taxon>Magnoliopsida</taxon>
        <taxon>eudicotyledons</taxon>
        <taxon>Gunneridae</taxon>
        <taxon>Pentapetalae</taxon>
        <taxon>rosids</taxon>
        <taxon>fabids</taxon>
        <taxon>Malpighiales</taxon>
        <taxon>Euphorbiaceae</taxon>
        <taxon>Crotonoideae</taxon>
        <taxon>Jatropheae</taxon>
        <taxon>Jatropha</taxon>
    </lineage>
</organism>
<dbReference type="PROSITE" id="PS51767">
    <property type="entry name" value="PEPTIDASE_A1"/>
    <property type="match status" value="1"/>
</dbReference>
<dbReference type="InterPro" id="IPR032861">
    <property type="entry name" value="TAXi_N"/>
</dbReference>
<dbReference type="PANTHER" id="PTHR47967">
    <property type="entry name" value="OS07G0603500 PROTEIN-RELATED"/>
    <property type="match status" value="1"/>
</dbReference>
<evidence type="ECO:0000256" key="2">
    <source>
        <dbReference type="ARBA" id="ARBA00022670"/>
    </source>
</evidence>
<keyword evidence="2" id="KW-0645">Protease</keyword>
<protein>
    <recommendedName>
        <fullName evidence="4">Peptidase A1 domain-containing protein</fullName>
    </recommendedName>
</protein>
<comment type="similarity">
    <text evidence="1">Belongs to the peptidase A1 family.</text>
</comment>
<gene>
    <name evidence="5" type="ORF">JCGZ_24821</name>
</gene>
<name>A0A067KXG5_JATCU</name>
<evidence type="ECO:0000259" key="4">
    <source>
        <dbReference type="PROSITE" id="PS51767"/>
    </source>
</evidence>
<dbReference type="GO" id="GO:0006508">
    <property type="term" value="P:proteolysis"/>
    <property type="evidence" value="ECO:0007669"/>
    <property type="project" value="UniProtKB-KW"/>
</dbReference>
<evidence type="ECO:0000256" key="3">
    <source>
        <dbReference type="ARBA" id="ARBA00022801"/>
    </source>
</evidence>
<evidence type="ECO:0000256" key="1">
    <source>
        <dbReference type="ARBA" id="ARBA00007447"/>
    </source>
</evidence>
<dbReference type="SUPFAM" id="SSF50630">
    <property type="entry name" value="Acid proteases"/>
    <property type="match status" value="1"/>
</dbReference>
<dbReference type="EMBL" id="KK914327">
    <property type="protein sequence ID" value="KDP40822.1"/>
    <property type="molecule type" value="Genomic_DNA"/>
</dbReference>
<reference evidence="5 6" key="1">
    <citation type="journal article" date="2014" name="PLoS ONE">
        <title>Global Analysis of Gene Expression Profiles in Physic Nut (Jatropha curcas L.) Seedlings Exposed to Salt Stress.</title>
        <authorList>
            <person name="Zhang L."/>
            <person name="Zhang C."/>
            <person name="Wu P."/>
            <person name="Chen Y."/>
            <person name="Li M."/>
            <person name="Jiang H."/>
            <person name="Wu G."/>
        </authorList>
    </citation>
    <scope>NUCLEOTIDE SEQUENCE [LARGE SCALE GENOMIC DNA]</scope>
    <source>
        <strain evidence="6">cv. GZQX0401</strain>
        <tissue evidence="5">Young leaves</tissue>
    </source>
</reference>
<dbReference type="Pfam" id="PF14543">
    <property type="entry name" value="TAXi_N"/>
    <property type="match status" value="1"/>
</dbReference>
<keyword evidence="6" id="KW-1185">Reference proteome</keyword>
<dbReference type="InterPro" id="IPR021109">
    <property type="entry name" value="Peptidase_aspartic_dom_sf"/>
</dbReference>
<evidence type="ECO:0000313" key="6">
    <source>
        <dbReference type="Proteomes" id="UP000027138"/>
    </source>
</evidence>
<dbReference type="InterPro" id="IPR051708">
    <property type="entry name" value="Plant_Aspart_Prot_A1"/>
</dbReference>
<dbReference type="OrthoDB" id="809695at2759"/>
<evidence type="ECO:0000313" key="5">
    <source>
        <dbReference type="EMBL" id="KDP40822.1"/>
    </source>
</evidence>
<dbReference type="GO" id="GO:0008233">
    <property type="term" value="F:peptidase activity"/>
    <property type="evidence" value="ECO:0007669"/>
    <property type="project" value="UniProtKB-KW"/>
</dbReference>
<dbReference type="AlphaFoldDB" id="A0A067KXG5"/>
<dbReference type="InterPro" id="IPR033121">
    <property type="entry name" value="PEPTIDASE_A1"/>
</dbReference>
<sequence>MAKVFMLLSFQILFLTSILTIITGSFSSGFTLDLIHIDSPNSPYYNGNLTHVEKLQRLGLQSKARAYYLSHAEQNASFPQTIRGQVQVQPMSIHMVQVSVGTFHDRNPHHIQYFLMFDTGSDLTWLQCEDCASSGHHCFPQAEPLFPSSRSFTYRPVPCNDHRYCTSHRCNGKFCTYFIEYQDQAQTTGTLAHDTFTFGSSAGHGREESIELIFGCGFDQKHFDFVTSRENRMAGYLGLGVTRLYYSFIDQTRHLTDGRFSYCLPQTNDNGDVPPSLLRFGSDIPRSRQHLHTTRLLTHHDAHGYFLKLKDMSLAGNRLHIPERFFERGNSGSLGCVIDSGSGCSFIAERPFNMLKTAMIDYFEHKPGFQLVDELYGFNLCFERPDSAGFGQLPRITFHFEGGDIEVRPENLYVLGEHGRFYKFFCLAMYKATNGLTIIGARQQADQRVIYDTQHMQLHFGPEDCAHNA</sequence>
<dbReference type="KEGG" id="jcu:105631695"/>
<dbReference type="GO" id="GO:0005576">
    <property type="term" value="C:extracellular region"/>
    <property type="evidence" value="ECO:0007669"/>
    <property type="project" value="TreeGrafter"/>
</dbReference>
<keyword evidence="3" id="KW-0378">Hydrolase</keyword>
<dbReference type="PANTHER" id="PTHR47967:SF128">
    <property type="entry name" value="ASPARTIC PROTEINASE CDR1-LIKE"/>
    <property type="match status" value="1"/>
</dbReference>
<dbReference type="Proteomes" id="UP000027138">
    <property type="component" value="Unassembled WGS sequence"/>
</dbReference>
<proteinExistence type="inferred from homology"/>
<dbReference type="Gene3D" id="2.40.70.10">
    <property type="entry name" value="Acid Proteases"/>
    <property type="match status" value="2"/>
</dbReference>
<feature type="domain" description="Peptidase A1" evidence="4">
    <location>
        <begin position="94"/>
        <end position="461"/>
    </location>
</feature>
<dbReference type="Pfam" id="PF14541">
    <property type="entry name" value="TAXi_C"/>
    <property type="match status" value="1"/>
</dbReference>